<evidence type="ECO:0000313" key="4">
    <source>
        <dbReference type="Proteomes" id="UP000230935"/>
    </source>
</evidence>
<dbReference type="Pfam" id="PF01992">
    <property type="entry name" value="vATP-synt_AC39"/>
    <property type="match status" value="1"/>
</dbReference>
<accession>A0A2H0W0Y3</accession>
<protein>
    <submittedName>
        <fullName evidence="3">Uncharacterized protein</fullName>
    </submittedName>
</protein>
<name>A0A2H0W0Y3_9BACT</name>
<proteinExistence type="predicted"/>
<dbReference type="AlphaFoldDB" id="A0A2H0W0Y3"/>
<dbReference type="InterPro" id="IPR044911">
    <property type="entry name" value="V-type_ATPase_csu/dsu_dom_3"/>
</dbReference>
<feature type="non-terminal residue" evidence="3">
    <location>
        <position position="257"/>
    </location>
</feature>
<dbReference type="PANTHER" id="PTHR38682">
    <property type="entry name" value="V-TYPE ATP SYNTHASE SUBUNIT C"/>
    <property type="match status" value="1"/>
</dbReference>
<evidence type="ECO:0000256" key="2">
    <source>
        <dbReference type="ARBA" id="ARBA00023065"/>
    </source>
</evidence>
<dbReference type="InterPro" id="IPR036079">
    <property type="entry name" value="ATPase_csu/dsu_sf"/>
</dbReference>
<evidence type="ECO:0000313" key="3">
    <source>
        <dbReference type="EMBL" id="PIS05008.1"/>
    </source>
</evidence>
<gene>
    <name evidence="3" type="ORF">COT81_03440</name>
</gene>
<dbReference type="PANTHER" id="PTHR38682:SF1">
    <property type="entry name" value="V-TYPE ATP SYNTHASE SUBUNIT C"/>
    <property type="match status" value="1"/>
</dbReference>
<dbReference type="InterPro" id="IPR002843">
    <property type="entry name" value="ATPase_V0-cplx_csu/dsu"/>
</dbReference>
<dbReference type="Gene3D" id="1.10.132.50">
    <property type="entry name" value="ATP synthase (C/AC39) subunit, domain 3"/>
    <property type="match status" value="1"/>
</dbReference>
<dbReference type="Proteomes" id="UP000230935">
    <property type="component" value="Unassembled WGS sequence"/>
</dbReference>
<keyword evidence="1" id="KW-0813">Transport</keyword>
<sequence>MSETAYAHINARIKHLETRLPDRIDLERMVGAATAADAFQVLYDTDYANNMQDLKPEQYYQALKADLQELKTFLQTYVPNKTLVQLLLLQDDYNNLKARLKQKHQVNNISPDDFSNFGSVPSADWADPVNAPRDWWAVITEAKADLGENPAPQAIDAYVDSKYFAAALILAKKIKSQFVHDYIKMQIDHANLKIFIRARFIGLDKNTVSQYWILGGSFTASNLDSAYADEGLSVTSLFKSKFNDAQWKRINEVLETK</sequence>
<dbReference type="EMBL" id="PEZZ01000027">
    <property type="protein sequence ID" value="PIS05008.1"/>
    <property type="molecule type" value="Genomic_DNA"/>
</dbReference>
<reference evidence="4" key="1">
    <citation type="submission" date="2017-09" db="EMBL/GenBank/DDBJ databases">
        <title>Depth-based differentiation of microbial function through sediment-hosted aquifers and enrichment of novel symbionts in the deep terrestrial subsurface.</title>
        <authorList>
            <person name="Probst A.J."/>
            <person name="Ladd B."/>
            <person name="Jarett J.K."/>
            <person name="Geller-Mcgrath D.E."/>
            <person name="Sieber C.M.K."/>
            <person name="Emerson J.B."/>
            <person name="Anantharaman K."/>
            <person name="Thomas B.C."/>
            <person name="Malmstrom R."/>
            <person name="Stieglmeier M."/>
            <person name="Klingl A."/>
            <person name="Woyke T."/>
            <person name="Ryan C.M."/>
            <person name="Banfield J.F."/>
        </authorList>
    </citation>
    <scope>NUCLEOTIDE SEQUENCE [LARGE SCALE GENOMIC DNA]</scope>
</reference>
<dbReference type="InterPro" id="IPR050873">
    <property type="entry name" value="V-ATPase_V0D/AC39_subunit"/>
</dbReference>
<evidence type="ECO:0000256" key="1">
    <source>
        <dbReference type="ARBA" id="ARBA00022448"/>
    </source>
</evidence>
<keyword evidence="2" id="KW-0406">Ion transport</keyword>
<dbReference type="SUPFAM" id="SSF103486">
    <property type="entry name" value="V-type ATP synthase subunit C"/>
    <property type="match status" value="1"/>
</dbReference>
<dbReference type="GO" id="GO:0046961">
    <property type="term" value="F:proton-transporting ATPase activity, rotational mechanism"/>
    <property type="evidence" value="ECO:0007669"/>
    <property type="project" value="InterPro"/>
</dbReference>
<organism evidence="3 4">
    <name type="scientific">Candidatus Buchananbacteria bacterium CG10_big_fil_rev_8_21_14_0_10_42_9</name>
    <dbReference type="NCBI Taxonomy" id="1974526"/>
    <lineage>
        <taxon>Bacteria</taxon>
        <taxon>Candidatus Buchananiibacteriota</taxon>
    </lineage>
</organism>
<comment type="caution">
    <text evidence="3">The sequence shown here is derived from an EMBL/GenBank/DDBJ whole genome shotgun (WGS) entry which is preliminary data.</text>
</comment>